<dbReference type="Gene3D" id="4.10.240.10">
    <property type="entry name" value="Zn(2)-C6 fungal-type DNA-binding domain"/>
    <property type="match status" value="1"/>
</dbReference>
<dbReference type="PANTHER" id="PTHR31069">
    <property type="entry name" value="OLEATE-ACTIVATED TRANSCRIPTION FACTOR 1-RELATED"/>
    <property type="match status" value="1"/>
</dbReference>
<dbReference type="GO" id="GO:0000981">
    <property type="term" value="F:DNA-binding transcription factor activity, RNA polymerase II-specific"/>
    <property type="evidence" value="ECO:0007669"/>
    <property type="project" value="InterPro"/>
</dbReference>
<sequence length="1083" mass="123039">MTQKRQRASKVCDFCKKRKVKCDLGNPCSACVRYKKFPCVYSAEDHSNGKKIKREKPSPVDNSQFGQIDTFNGLATTHTSSSMFTPNQNSSSSSSTSLQISDVIQNTSCSAILENPSSDIQRNGNEPSVLLPSTSMNTQPSTVQSELAFLKEKLQTLEYSLQQKHEQEQKSNIVASRAVVTPNSNHSPGSFASKAEFSPPGSLTNTSIDPSALLGFNPVESESETINFYAGYNGTTDREPIQKRNYGPLSWICLTKIDNGLVNLWPSVNIVKEKLKAEMLRVGDKAPQMEKYFKEKARDDEGENNLKPYRDTVQKDSITPTSTTASTSPILNGDSSTTITAAVGGGGGGGGDQENGKSMTNGEPKATATLHKKALCLGLAFYEGGLDHELELVEKIRLVLPNQKIIWSLYKRFFTELYPAFPIVDEVILKEDLQKLIGYEDYTETRVDVKVEKKLDFAYLGILLIILRLSYISLFSYDLAVNEVNFETEDPSPRAQETKYLLNNVINIDVINVAQECLDQFNLMRNCNLTLMQLALLTRLYHQFAPEDGDGIDGGDSQIFNGMLVQMAYSLGLHREPDLYPEAFKDEKINNLCRKIWYMVVIQDLNGAMSNGTMLCVSPNSFDTKIPFYRPGNENVIDIEMEKTACGCYPNFEISYAPLTELLNMILQVKGEIKMVDLAKRLGMLENHFKEKIFEIPSPDNPAMAKSCDLMPRTLKMKIYFTGSFLMVSIYAHLYNYYENKRNINLSFYYLKKIFVTIIYDVMPYFSECVNEDASIFKANADFIAVPGYESVAHKSLIVLGAVYLRIKHRIRSLKVRYDHNQRVNNPVNAEDESYKMYFEKLLKCAELIEECRNVFRTKLGRLSQRYYYAWRICKAQDFISSLLTDDFFERYSPRCTIEGYTSEMIAELEHILESSLERVRENKRLRRQQKKQMKFNKKRDDYFNQETQHQQSQYPQQQQQQQKQKSQIPLSFNTVRMGSTGSTSGSEADSTEYKTNNEIDSMWIQMINMKNQDANNVLNYATPSFNNDNGTGMPSLSQQNSNLGNGNFMPDSSASVFTPNFQFDMGSLFENFPLEEIFKDVR</sequence>
<dbReference type="CDD" id="cd12148">
    <property type="entry name" value="fungal_TF_MHR"/>
    <property type="match status" value="1"/>
</dbReference>
<dbReference type="SUPFAM" id="SSF57701">
    <property type="entry name" value="Zn2/Cys6 DNA-binding domain"/>
    <property type="match status" value="1"/>
</dbReference>
<evidence type="ECO:0000256" key="1">
    <source>
        <dbReference type="ARBA" id="ARBA00022723"/>
    </source>
</evidence>
<evidence type="ECO:0000313" key="8">
    <source>
        <dbReference type="EMBL" id="EER31478.1"/>
    </source>
</evidence>
<feature type="region of interest" description="Disordered" evidence="6">
    <location>
        <begin position="77"/>
        <end position="97"/>
    </location>
</feature>
<dbReference type="Proteomes" id="UP000002037">
    <property type="component" value="Unassembled WGS sequence"/>
</dbReference>
<evidence type="ECO:0000256" key="3">
    <source>
        <dbReference type="ARBA" id="ARBA00023125"/>
    </source>
</evidence>
<dbReference type="OrthoDB" id="5069333at2759"/>
<dbReference type="CDD" id="cd00067">
    <property type="entry name" value="GAL4"/>
    <property type="match status" value="1"/>
</dbReference>
<dbReference type="InterPro" id="IPR001138">
    <property type="entry name" value="Zn2Cys6_DnaBD"/>
</dbReference>
<dbReference type="SMART" id="SM00066">
    <property type="entry name" value="GAL4"/>
    <property type="match status" value="1"/>
</dbReference>
<accession>C5MGL5</accession>
<dbReference type="InterPro" id="IPR050675">
    <property type="entry name" value="OAF3"/>
</dbReference>
<proteinExistence type="predicted"/>
<reference evidence="8 9" key="1">
    <citation type="journal article" date="2009" name="Nature">
        <title>Evolution of pathogenicity and sexual reproduction in eight Candida genomes.</title>
        <authorList>
            <person name="Butler G."/>
            <person name="Rasmussen M.D."/>
            <person name="Lin M.F."/>
            <person name="Santos M.A."/>
            <person name="Sakthikumar S."/>
            <person name="Munro C.A."/>
            <person name="Rheinbay E."/>
            <person name="Grabherr M."/>
            <person name="Forche A."/>
            <person name="Reedy J.L."/>
            <person name="Agrafioti I."/>
            <person name="Arnaud M.B."/>
            <person name="Bates S."/>
            <person name="Brown A.J."/>
            <person name="Brunke S."/>
            <person name="Costanzo M.C."/>
            <person name="Fitzpatrick D.A."/>
            <person name="de Groot P.W."/>
            <person name="Harris D."/>
            <person name="Hoyer L.L."/>
            <person name="Hube B."/>
            <person name="Klis F.M."/>
            <person name="Kodira C."/>
            <person name="Lennard N."/>
            <person name="Logue M.E."/>
            <person name="Martin R."/>
            <person name="Neiman A.M."/>
            <person name="Nikolaou E."/>
            <person name="Quail M.A."/>
            <person name="Quinn J."/>
            <person name="Santos M.C."/>
            <person name="Schmitzberger F.F."/>
            <person name="Sherlock G."/>
            <person name="Shah P."/>
            <person name="Silverstein K.A."/>
            <person name="Skrzypek M.S."/>
            <person name="Soll D."/>
            <person name="Staggs R."/>
            <person name="Stansfield I."/>
            <person name="Stumpf M.P."/>
            <person name="Sudbery P.E."/>
            <person name="Srikantha T."/>
            <person name="Zeng Q."/>
            <person name="Berman J."/>
            <person name="Berriman M."/>
            <person name="Heitman J."/>
            <person name="Gow N.A."/>
            <person name="Lorenz M.C."/>
            <person name="Birren B.W."/>
            <person name="Kellis M."/>
            <person name="Cuomo C.A."/>
        </authorList>
    </citation>
    <scope>NUCLEOTIDE SEQUENCE [LARGE SCALE GENOMIC DNA]</scope>
    <source>
        <strain evidence="9">ATCC MYA-3404 / T1</strain>
    </source>
</reference>
<dbReference type="GO" id="GO:0045944">
    <property type="term" value="P:positive regulation of transcription by RNA polymerase II"/>
    <property type="evidence" value="ECO:0007669"/>
    <property type="project" value="TreeGrafter"/>
</dbReference>
<feature type="domain" description="Zn(2)-C6 fungal-type" evidence="7">
    <location>
        <begin position="11"/>
        <end position="41"/>
    </location>
</feature>
<keyword evidence="3" id="KW-0238">DNA-binding</keyword>
<dbReference type="STRING" id="294747.C5MGL5"/>
<feature type="region of interest" description="Disordered" evidence="6">
    <location>
        <begin position="947"/>
        <end position="968"/>
    </location>
</feature>
<dbReference type="InterPro" id="IPR007219">
    <property type="entry name" value="XnlR_reg_dom"/>
</dbReference>
<dbReference type="PANTHER" id="PTHR31069:SF12">
    <property type="entry name" value="TRANSCRIPTION FACTOR DOMAIN-CONTAINING PROTEIN"/>
    <property type="match status" value="1"/>
</dbReference>
<keyword evidence="2" id="KW-0805">Transcription regulation</keyword>
<dbReference type="eggNOG" id="ENOG502QRPQ">
    <property type="taxonomic scope" value="Eukaryota"/>
</dbReference>
<evidence type="ECO:0000313" key="9">
    <source>
        <dbReference type="Proteomes" id="UP000002037"/>
    </source>
</evidence>
<dbReference type="PROSITE" id="PS00463">
    <property type="entry name" value="ZN2_CY6_FUNGAL_1"/>
    <property type="match status" value="1"/>
</dbReference>
<keyword evidence="1" id="KW-0479">Metal-binding</keyword>
<keyword evidence="9" id="KW-1185">Reference proteome</keyword>
<name>C5MGL5_CANTT</name>
<protein>
    <recommendedName>
        <fullName evidence="7">Zn(2)-C6 fungal-type domain-containing protein</fullName>
    </recommendedName>
</protein>
<evidence type="ECO:0000256" key="6">
    <source>
        <dbReference type="SAM" id="MobiDB-lite"/>
    </source>
</evidence>
<dbReference type="RefSeq" id="XP_002550910.1">
    <property type="nucleotide sequence ID" value="XM_002550864.1"/>
</dbReference>
<dbReference type="KEGG" id="ctp:CTRG_05208"/>
<feature type="compositionally biased region" description="Low complexity" evidence="6">
    <location>
        <begin position="80"/>
        <end position="97"/>
    </location>
</feature>
<dbReference type="GO" id="GO:0008270">
    <property type="term" value="F:zinc ion binding"/>
    <property type="evidence" value="ECO:0007669"/>
    <property type="project" value="InterPro"/>
</dbReference>
<dbReference type="EMBL" id="GG692401">
    <property type="protein sequence ID" value="EER31478.1"/>
    <property type="molecule type" value="Genomic_DNA"/>
</dbReference>
<dbReference type="InterPro" id="IPR036864">
    <property type="entry name" value="Zn2-C6_fun-type_DNA-bd_sf"/>
</dbReference>
<dbReference type="Pfam" id="PF00172">
    <property type="entry name" value="Zn_clus"/>
    <property type="match status" value="1"/>
</dbReference>
<evidence type="ECO:0000256" key="2">
    <source>
        <dbReference type="ARBA" id="ARBA00023015"/>
    </source>
</evidence>
<dbReference type="PROSITE" id="PS50048">
    <property type="entry name" value="ZN2_CY6_FUNGAL_2"/>
    <property type="match status" value="1"/>
</dbReference>
<evidence type="ECO:0000256" key="5">
    <source>
        <dbReference type="ARBA" id="ARBA00023242"/>
    </source>
</evidence>
<feature type="region of interest" description="Disordered" evidence="6">
    <location>
        <begin position="341"/>
        <end position="364"/>
    </location>
</feature>
<dbReference type="GO" id="GO:0006351">
    <property type="term" value="P:DNA-templated transcription"/>
    <property type="evidence" value="ECO:0007669"/>
    <property type="project" value="InterPro"/>
</dbReference>
<feature type="compositionally biased region" description="Gly residues" evidence="6">
    <location>
        <begin position="343"/>
        <end position="353"/>
    </location>
</feature>
<dbReference type="GO" id="GO:0000978">
    <property type="term" value="F:RNA polymerase II cis-regulatory region sequence-specific DNA binding"/>
    <property type="evidence" value="ECO:0007669"/>
    <property type="project" value="TreeGrafter"/>
</dbReference>
<keyword evidence="4" id="KW-0804">Transcription</keyword>
<keyword evidence="5" id="KW-0539">Nucleus</keyword>
<dbReference type="AlphaFoldDB" id="C5MGL5"/>
<evidence type="ECO:0000256" key="4">
    <source>
        <dbReference type="ARBA" id="ARBA00023163"/>
    </source>
</evidence>
<dbReference type="HOGENOM" id="CLU_005934_0_0_1"/>
<dbReference type="GeneID" id="8299524"/>
<dbReference type="SMART" id="SM00906">
    <property type="entry name" value="Fungal_trans"/>
    <property type="match status" value="1"/>
</dbReference>
<gene>
    <name evidence="8" type="ORF">CTRG_05208</name>
</gene>
<evidence type="ECO:0000259" key="7">
    <source>
        <dbReference type="PROSITE" id="PS50048"/>
    </source>
</evidence>
<dbReference type="VEuPathDB" id="FungiDB:CTRG_05208"/>
<organism evidence="8 9">
    <name type="scientific">Candida tropicalis (strain ATCC MYA-3404 / T1)</name>
    <name type="common">Yeast</name>
    <dbReference type="NCBI Taxonomy" id="294747"/>
    <lineage>
        <taxon>Eukaryota</taxon>
        <taxon>Fungi</taxon>
        <taxon>Dikarya</taxon>
        <taxon>Ascomycota</taxon>
        <taxon>Saccharomycotina</taxon>
        <taxon>Pichiomycetes</taxon>
        <taxon>Debaryomycetaceae</taxon>
        <taxon>Candida/Lodderomyces clade</taxon>
        <taxon>Candida</taxon>
    </lineage>
</organism>
<dbReference type="GO" id="GO:0005634">
    <property type="term" value="C:nucleus"/>
    <property type="evidence" value="ECO:0007669"/>
    <property type="project" value="TreeGrafter"/>
</dbReference>